<evidence type="ECO:0000313" key="1">
    <source>
        <dbReference type="EMBL" id="USS88507.1"/>
    </source>
</evidence>
<dbReference type="Proteomes" id="UP001057025">
    <property type="component" value="Chromosome"/>
</dbReference>
<reference evidence="1" key="1">
    <citation type="submission" date="2022-05" db="EMBL/GenBank/DDBJ databases">
        <authorList>
            <person name="Oliphant S.A."/>
            <person name="Watson-Haigh N.S."/>
            <person name="Sumby K.M."/>
            <person name="Gardner J.M."/>
            <person name="Jiranek V."/>
        </authorList>
    </citation>
    <scope>NUCLEOTIDE SEQUENCE</scope>
    <source>
        <strain evidence="1">KI11_C11</strain>
    </source>
</reference>
<organism evidence="1 2">
    <name type="scientific">Fructilactobacillus hinvesii</name>
    <dbReference type="NCBI Taxonomy" id="2940300"/>
    <lineage>
        <taxon>Bacteria</taxon>
        <taxon>Bacillati</taxon>
        <taxon>Bacillota</taxon>
        <taxon>Bacilli</taxon>
        <taxon>Lactobacillales</taxon>
        <taxon>Lactobacillaceae</taxon>
        <taxon>Fructilactobacillus</taxon>
    </lineage>
</organism>
<dbReference type="EMBL" id="CP097118">
    <property type="protein sequence ID" value="USS88507.1"/>
    <property type="molecule type" value="Genomic_DNA"/>
</dbReference>
<sequence>MNSKFPNLSDWQKLLSQIPIETVEFDDNGHYNAEKHPDFHDWMENG</sequence>
<proteinExistence type="predicted"/>
<gene>
    <name evidence="1" type="ORF">M3M39_03265</name>
</gene>
<evidence type="ECO:0000313" key="2">
    <source>
        <dbReference type="Proteomes" id="UP001057025"/>
    </source>
</evidence>
<accession>A0ABY5BTQ1</accession>
<keyword evidence="2" id="KW-1185">Reference proteome</keyword>
<protein>
    <submittedName>
        <fullName evidence="1">AbrB family transcriptional regulator</fullName>
    </submittedName>
</protein>
<name>A0ABY5BTQ1_9LACO</name>
<dbReference type="RefSeq" id="WP_252797801.1">
    <property type="nucleotide sequence ID" value="NZ_CP097118.1"/>
</dbReference>